<sequence>MEETHRESAEWIRSLLLNAQSTPAVFRTALMSVPPSERDAWLDQVLGLDSFPDDGPELPPGCVPYLPCPVDALLRIVECAEVQASDVFVDVGSGVGRAAALVHLLTGASAIGIEIQPELVHASRDLATRLSALRFSPVQGDAAVLTGRITIGSIFFLYCPFSGDRLEKVLDALESIARTRPIRVCCVDLPLPPRSWLTFVASPSGNLTVYRSTLLDTGC</sequence>
<dbReference type="RefSeq" id="WP_052517738.1">
    <property type="nucleotide sequence ID" value="NZ_JPMI01000035.1"/>
</dbReference>
<gene>
    <name evidence="5" type="ORF">Q664_06225</name>
</gene>
<evidence type="ECO:0000256" key="2">
    <source>
        <dbReference type="ARBA" id="ARBA00022679"/>
    </source>
</evidence>
<dbReference type="SUPFAM" id="SSF53335">
    <property type="entry name" value="S-adenosyl-L-methionine-dependent methyltransferases"/>
    <property type="match status" value="1"/>
</dbReference>
<dbReference type="Proteomes" id="UP000028547">
    <property type="component" value="Unassembled WGS sequence"/>
</dbReference>
<keyword evidence="1" id="KW-0489">Methyltransferase</keyword>
<keyword evidence="2" id="KW-0808">Transferase</keyword>
<dbReference type="CDD" id="cd02440">
    <property type="entry name" value="AdoMet_MTases"/>
    <property type="match status" value="1"/>
</dbReference>
<proteinExistence type="predicted"/>
<name>A0A084SZI0_9BACT</name>
<organism evidence="5 6">
    <name type="scientific">Archangium violaceum Cb vi76</name>
    <dbReference type="NCBI Taxonomy" id="1406225"/>
    <lineage>
        <taxon>Bacteria</taxon>
        <taxon>Pseudomonadati</taxon>
        <taxon>Myxococcota</taxon>
        <taxon>Myxococcia</taxon>
        <taxon>Myxococcales</taxon>
        <taxon>Cystobacterineae</taxon>
        <taxon>Archangiaceae</taxon>
        <taxon>Archangium</taxon>
    </lineage>
</organism>
<evidence type="ECO:0000313" key="5">
    <source>
        <dbReference type="EMBL" id="KFA93865.1"/>
    </source>
</evidence>
<dbReference type="Gene3D" id="3.40.50.150">
    <property type="entry name" value="Vaccinia Virus protein VP39"/>
    <property type="match status" value="1"/>
</dbReference>
<dbReference type="GO" id="GO:0031151">
    <property type="term" value="F:histone H3K79 methyltransferase activity"/>
    <property type="evidence" value="ECO:0007669"/>
    <property type="project" value="InterPro"/>
</dbReference>
<dbReference type="InterPro" id="IPR025789">
    <property type="entry name" value="DOT1_dom"/>
</dbReference>
<dbReference type="InterPro" id="IPR029063">
    <property type="entry name" value="SAM-dependent_MTases_sf"/>
</dbReference>
<reference evidence="5 6" key="1">
    <citation type="submission" date="2014-07" db="EMBL/GenBank/DDBJ databases">
        <title>Draft Genome Sequence of Gephyronic Acid Producer, Cystobacter violaceus Strain Cb vi76.</title>
        <authorList>
            <person name="Stevens D.C."/>
            <person name="Young J."/>
            <person name="Carmichael R."/>
            <person name="Tan J."/>
            <person name="Taylor R.E."/>
        </authorList>
    </citation>
    <scope>NUCLEOTIDE SEQUENCE [LARGE SCALE GENOMIC DNA]</scope>
    <source>
        <strain evidence="5 6">Cb vi76</strain>
    </source>
</reference>
<comment type="caution">
    <text evidence="5">The sequence shown here is derived from an EMBL/GenBank/DDBJ whole genome shotgun (WGS) entry which is preliminary data.</text>
</comment>
<dbReference type="InterPro" id="IPR026170">
    <property type="entry name" value="FAM173A/B"/>
</dbReference>
<dbReference type="PANTHER" id="PTHR13610:SF11">
    <property type="entry name" value="METHYLTRANSFERASE DOMAIN-CONTAINING PROTEIN"/>
    <property type="match status" value="1"/>
</dbReference>
<protein>
    <recommendedName>
        <fullName evidence="4">DOT1 domain-containing protein</fullName>
    </recommendedName>
</protein>
<evidence type="ECO:0000256" key="1">
    <source>
        <dbReference type="ARBA" id="ARBA00022603"/>
    </source>
</evidence>
<dbReference type="EMBL" id="JPMI01000035">
    <property type="protein sequence ID" value="KFA93865.1"/>
    <property type="molecule type" value="Genomic_DNA"/>
</dbReference>
<feature type="domain" description="DOT1" evidence="4">
    <location>
        <begin position="73"/>
        <end position="120"/>
    </location>
</feature>
<dbReference type="Pfam" id="PF08123">
    <property type="entry name" value="DOT1"/>
    <property type="match status" value="1"/>
</dbReference>
<accession>A0A084SZI0</accession>
<dbReference type="PANTHER" id="PTHR13610">
    <property type="entry name" value="METHYLTRANSFERASE DOMAIN-CONTAINING PROTEIN"/>
    <property type="match status" value="1"/>
</dbReference>
<evidence type="ECO:0000313" key="6">
    <source>
        <dbReference type="Proteomes" id="UP000028547"/>
    </source>
</evidence>
<dbReference type="AlphaFoldDB" id="A0A084SZI0"/>
<evidence type="ECO:0000259" key="4">
    <source>
        <dbReference type="Pfam" id="PF08123"/>
    </source>
</evidence>
<keyword evidence="3" id="KW-0949">S-adenosyl-L-methionine</keyword>
<dbReference type="GO" id="GO:0032259">
    <property type="term" value="P:methylation"/>
    <property type="evidence" value="ECO:0007669"/>
    <property type="project" value="UniProtKB-KW"/>
</dbReference>
<evidence type="ECO:0000256" key="3">
    <source>
        <dbReference type="ARBA" id="ARBA00022691"/>
    </source>
</evidence>